<dbReference type="RefSeq" id="XP_018005707.1">
    <property type="nucleotide sequence ID" value="XM_018144430.1"/>
</dbReference>
<evidence type="ECO:0000313" key="4">
    <source>
        <dbReference type="EMBL" id="KPI45744.1"/>
    </source>
</evidence>
<dbReference type="OrthoDB" id="507128at2759"/>
<sequence>MGRHSIAASRGLLFSLAASLFFPTSILAQSSTGTCGPAPSGSVRPATAPGYSWQVVSSGLQDPRGITFDSEGRLLVVERGAGRVRAYTYREDGDCVVEQSREYVTEQGPALNHGIEIDREGGVLYASTNQEVLAWQYDAQAGTAAAGDSRTVVDGMGGGGHSTRTLLLTRKEGQAGHLVVSFGSMGNLDEVATRKDSGSSSVKAFELGNNTNNAQAYDYPSTGTLLGWGLRNEVGVAEHPNSGGIWGVENSADQLSRYGVDVHDHNPGEEMNFLGYLNGTETLEQGSNFGYPWCFSAWDVSELPQNGNLTVGTQFAIDSSTALGGNRTDEYCAEQTRSRLVFESHMAPLDLKFNDTGKQGWISFHGSWNSPDPVGYKLSLVDFSEGGMPLDSETSTTAAKDVFFNEDISRCDANCFRPVALAIDHQGRIFMSSDSTGEIYMIKKVEGGNGGPTASGAPAGSTASQTSSPSGTSSGGSSSSTPSGNGCGQFGVSTWWMMAVPLVLVILA</sequence>
<feature type="chain" id="PRO_5005879560" description="Pyrroloquinoline quinone-dependent pyranose dehydrogenase beta-propeller domain-containing protein" evidence="2">
    <location>
        <begin position="29"/>
        <end position="508"/>
    </location>
</feature>
<feature type="region of interest" description="Disordered" evidence="1">
    <location>
        <begin position="450"/>
        <end position="484"/>
    </location>
</feature>
<dbReference type="EMBL" id="LFJN01000001">
    <property type="protein sequence ID" value="KPI45744.1"/>
    <property type="molecule type" value="Genomic_DNA"/>
</dbReference>
<dbReference type="Proteomes" id="UP000038010">
    <property type="component" value="Unassembled WGS sequence"/>
</dbReference>
<evidence type="ECO:0000256" key="2">
    <source>
        <dbReference type="SAM" id="SignalP"/>
    </source>
</evidence>
<gene>
    <name evidence="4" type="ORF">AB675_429</name>
</gene>
<dbReference type="AlphaFoldDB" id="A0A0N1P3L6"/>
<dbReference type="GeneID" id="28736299"/>
<keyword evidence="5" id="KW-1185">Reference proteome</keyword>
<accession>A0A0N1P3L6</accession>
<feature type="domain" description="Pyrroloquinoline quinone-dependent pyranose dehydrogenase beta-propeller" evidence="3">
    <location>
        <begin position="46"/>
        <end position="444"/>
    </location>
</feature>
<protein>
    <recommendedName>
        <fullName evidence="3">Pyrroloquinoline quinone-dependent pyranose dehydrogenase beta-propeller domain-containing protein</fullName>
    </recommendedName>
</protein>
<dbReference type="InterPro" id="IPR011042">
    <property type="entry name" value="6-blade_b-propeller_TolB-like"/>
</dbReference>
<proteinExistence type="predicted"/>
<evidence type="ECO:0000313" key="5">
    <source>
        <dbReference type="Proteomes" id="UP000038010"/>
    </source>
</evidence>
<organism evidence="4 5">
    <name type="scientific">Cyphellophora attinorum</name>
    <dbReference type="NCBI Taxonomy" id="1664694"/>
    <lineage>
        <taxon>Eukaryota</taxon>
        <taxon>Fungi</taxon>
        <taxon>Dikarya</taxon>
        <taxon>Ascomycota</taxon>
        <taxon>Pezizomycotina</taxon>
        <taxon>Eurotiomycetes</taxon>
        <taxon>Chaetothyriomycetidae</taxon>
        <taxon>Chaetothyriales</taxon>
        <taxon>Cyphellophoraceae</taxon>
        <taxon>Cyphellophora</taxon>
    </lineage>
</organism>
<dbReference type="SUPFAM" id="SSF50952">
    <property type="entry name" value="Soluble quinoprotein glucose dehydrogenase"/>
    <property type="match status" value="1"/>
</dbReference>
<reference evidence="4 5" key="1">
    <citation type="submission" date="2015-06" db="EMBL/GenBank/DDBJ databases">
        <title>Draft genome of the ant-associated black yeast Phialophora attae CBS 131958.</title>
        <authorList>
            <person name="Moreno L.F."/>
            <person name="Stielow B.J."/>
            <person name="de Hoog S."/>
            <person name="Vicente V.A."/>
            <person name="Weiss V.A."/>
            <person name="de Vries M."/>
            <person name="Cruz L.M."/>
            <person name="Souza E.M."/>
        </authorList>
    </citation>
    <scope>NUCLEOTIDE SEQUENCE [LARGE SCALE GENOMIC DNA]</scope>
    <source>
        <strain evidence="4 5">CBS 131958</strain>
    </source>
</reference>
<feature type="compositionally biased region" description="Low complexity" evidence="1">
    <location>
        <begin position="454"/>
        <end position="484"/>
    </location>
</feature>
<dbReference type="VEuPathDB" id="FungiDB:AB675_429"/>
<dbReference type="InterPro" id="IPR054539">
    <property type="entry name" value="Beta-prop_PDH"/>
</dbReference>
<dbReference type="Pfam" id="PF22807">
    <property type="entry name" value="TrAA12"/>
    <property type="match status" value="1"/>
</dbReference>
<dbReference type="InterPro" id="IPR011041">
    <property type="entry name" value="Quinoprot_gluc/sorb_DH_b-prop"/>
</dbReference>
<name>A0A0N1P3L6_9EURO</name>
<comment type="caution">
    <text evidence="4">The sequence shown here is derived from an EMBL/GenBank/DDBJ whole genome shotgun (WGS) entry which is preliminary data.</text>
</comment>
<dbReference type="Gene3D" id="2.120.10.30">
    <property type="entry name" value="TolB, C-terminal domain"/>
    <property type="match status" value="1"/>
</dbReference>
<keyword evidence="2" id="KW-0732">Signal</keyword>
<dbReference type="STRING" id="1664694.A0A0N1P3L6"/>
<evidence type="ECO:0000259" key="3">
    <source>
        <dbReference type="Pfam" id="PF22807"/>
    </source>
</evidence>
<feature type="signal peptide" evidence="2">
    <location>
        <begin position="1"/>
        <end position="28"/>
    </location>
</feature>
<evidence type="ECO:0000256" key="1">
    <source>
        <dbReference type="SAM" id="MobiDB-lite"/>
    </source>
</evidence>